<reference evidence="5 6" key="1">
    <citation type="journal article" date="2020" name="Nat. Commun.">
        <title>Genome of Tripterygium wilfordii and identification of cytochrome P450 involved in triptolide biosynthesis.</title>
        <authorList>
            <person name="Tu L."/>
            <person name="Su P."/>
            <person name="Zhang Z."/>
            <person name="Gao L."/>
            <person name="Wang J."/>
            <person name="Hu T."/>
            <person name="Zhou J."/>
            <person name="Zhang Y."/>
            <person name="Zhao Y."/>
            <person name="Liu Y."/>
            <person name="Song Y."/>
            <person name="Tong Y."/>
            <person name="Lu Y."/>
            <person name="Yang J."/>
            <person name="Xu C."/>
            <person name="Jia M."/>
            <person name="Peters R.J."/>
            <person name="Huang L."/>
            <person name="Gao W."/>
        </authorList>
    </citation>
    <scope>NUCLEOTIDE SEQUENCE [LARGE SCALE GENOMIC DNA]</scope>
    <source>
        <strain evidence="6">cv. XIE 37</strain>
        <tissue evidence="5">Leaf</tissue>
    </source>
</reference>
<dbReference type="OrthoDB" id="10013825at2759"/>
<dbReference type="AlphaFoldDB" id="A0A7J7DX27"/>
<accession>A0A7J7DX27</accession>
<gene>
    <name evidence="5" type="ORF">HS088_TW03G01255</name>
</gene>
<feature type="compositionally biased region" description="Polar residues" evidence="4">
    <location>
        <begin position="7"/>
        <end position="24"/>
    </location>
</feature>
<dbReference type="Pfam" id="PF00280">
    <property type="entry name" value="potato_inhibit"/>
    <property type="match status" value="1"/>
</dbReference>
<dbReference type="Proteomes" id="UP000593562">
    <property type="component" value="Unassembled WGS sequence"/>
</dbReference>
<evidence type="ECO:0000256" key="3">
    <source>
        <dbReference type="ARBA" id="ARBA00022900"/>
    </source>
</evidence>
<proteinExistence type="inferred from homology"/>
<keyword evidence="2" id="KW-0646">Protease inhibitor</keyword>
<evidence type="ECO:0000313" key="5">
    <source>
        <dbReference type="EMBL" id="KAF5750915.1"/>
    </source>
</evidence>
<organism evidence="5 6">
    <name type="scientific">Tripterygium wilfordii</name>
    <name type="common">Thunder God vine</name>
    <dbReference type="NCBI Taxonomy" id="458696"/>
    <lineage>
        <taxon>Eukaryota</taxon>
        <taxon>Viridiplantae</taxon>
        <taxon>Streptophyta</taxon>
        <taxon>Embryophyta</taxon>
        <taxon>Tracheophyta</taxon>
        <taxon>Spermatophyta</taxon>
        <taxon>Magnoliopsida</taxon>
        <taxon>eudicotyledons</taxon>
        <taxon>Gunneridae</taxon>
        <taxon>Pentapetalae</taxon>
        <taxon>rosids</taxon>
        <taxon>fabids</taxon>
        <taxon>Celastrales</taxon>
        <taxon>Celastraceae</taxon>
        <taxon>Tripterygium</taxon>
    </lineage>
</organism>
<dbReference type="GO" id="GO:0004867">
    <property type="term" value="F:serine-type endopeptidase inhibitor activity"/>
    <property type="evidence" value="ECO:0007669"/>
    <property type="project" value="UniProtKB-KW"/>
</dbReference>
<keyword evidence="3" id="KW-0722">Serine protease inhibitor</keyword>
<comment type="similarity">
    <text evidence="1">Belongs to the protease inhibitor I13 (potato type I serine protease inhibitor) family.</text>
</comment>
<dbReference type="GO" id="GO:0009611">
    <property type="term" value="P:response to wounding"/>
    <property type="evidence" value="ECO:0007669"/>
    <property type="project" value="InterPro"/>
</dbReference>
<feature type="region of interest" description="Disordered" evidence="4">
    <location>
        <begin position="1"/>
        <end position="40"/>
    </location>
</feature>
<sequence length="101" mass="11088">MADENQKSTSPAQEEAGESTNLQLPRTYGQLLGSNAPGKSEWPELVGVTALEAENKIKEEMIGAEVRVVQPNCFVTCDWKSNRVRLYIDTSGKVARPPRIG</sequence>
<dbReference type="Gene3D" id="3.30.10.10">
    <property type="entry name" value="Trypsin Inhibitor V, subunit A"/>
    <property type="match status" value="1"/>
</dbReference>
<dbReference type="PANTHER" id="PTHR33091:SF29">
    <property type="entry name" value="SUBTILISIN INHIBITOR 1"/>
    <property type="match status" value="1"/>
</dbReference>
<dbReference type="SUPFAM" id="SSF54654">
    <property type="entry name" value="CI-2 family of serine protease inhibitors"/>
    <property type="match status" value="1"/>
</dbReference>
<dbReference type="PANTHER" id="PTHR33091">
    <property type="entry name" value="PROTEIN, PUTATIVE, EXPRESSED-RELATED"/>
    <property type="match status" value="1"/>
</dbReference>
<evidence type="ECO:0000313" key="6">
    <source>
        <dbReference type="Proteomes" id="UP000593562"/>
    </source>
</evidence>
<dbReference type="InParanoid" id="A0A7J7DX27"/>
<evidence type="ECO:0000256" key="2">
    <source>
        <dbReference type="ARBA" id="ARBA00022690"/>
    </source>
</evidence>
<evidence type="ECO:0000256" key="1">
    <source>
        <dbReference type="ARBA" id="ARBA00008210"/>
    </source>
</evidence>
<dbReference type="PROSITE" id="PS00285">
    <property type="entry name" value="POTATO_INHIBITOR"/>
    <property type="match status" value="1"/>
</dbReference>
<evidence type="ECO:0000256" key="4">
    <source>
        <dbReference type="SAM" id="MobiDB-lite"/>
    </source>
</evidence>
<dbReference type="EMBL" id="JAAARO010000003">
    <property type="protein sequence ID" value="KAF5750915.1"/>
    <property type="molecule type" value="Genomic_DNA"/>
</dbReference>
<dbReference type="InterPro" id="IPR000864">
    <property type="entry name" value="Prot_inh_pot1"/>
</dbReference>
<name>A0A7J7DX27_TRIWF</name>
<dbReference type="InterPro" id="IPR036354">
    <property type="entry name" value="Prot_inh_pot1_sf"/>
</dbReference>
<keyword evidence="6" id="KW-1185">Reference proteome</keyword>
<protein>
    <submittedName>
        <fullName evidence="5">Putative subtilisin inhibitor 1</fullName>
    </submittedName>
</protein>
<comment type="caution">
    <text evidence="5">The sequence shown here is derived from an EMBL/GenBank/DDBJ whole genome shotgun (WGS) entry which is preliminary data.</text>
</comment>